<protein>
    <submittedName>
        <fullName evidence="2">Uncharacterized protein</fullName>
    </submittedName>
</protein>
<feature type="region of interest" description="Disordered" evidence="1">
    <location>
        <begin position="110"/>
        <end position="144"/>
    </location>
</feature>
<evidence type="ECO:0000313" key="2">
    <source>
        <dbReference type="EMBL" id="GFR95032.1"/>
    </source>
</evidence>
<accession>A0AAV4HA69</accession>
<evidence type="ECO:0000256" key="1">
    <source>
        <dbReference type="SAM" id="MobiDB-lite"/>
    </source>
</evidence>
<name>A0AAV4HA69_9GAST</name>
<feature type="compositionally biased region" description="Basic and acidic residues" evidence="1">
    <location>
        <begin position="555"/>
        <end position="566"/>
    </location>
</feature>
<reference evidence="2 3" key="1">
    <citation type="journal article" date="2021" name="Elife">
        <title>Chloroplast acquisition without the gene transfer in kleptoplastic sea slugs, Plakobranchus ocellatus.</title>
        <authorList>
            <person name="Maeda T."/>
            <person name="Takahashi S."/>
            <person name="Yoshida T."/>
            <person name="Shimamura S."/>
            <person name="Takaki Y."/>
            <person name="Nagai Y."/>
            <person name="Toyoda A."/>
            <person name="Suzuki Y."/>
            <person name="Arimoto A."/>
            <person name="Ishii H."/>
            <person name="Satoh N."/>
            <person name="Nishiyama T."/>
            <person name="Hasebe M."/>
            <person name="Maruyama T."/>
            <person name="Minagawa J."/>
            <person name="Obokata J."/>
            <person name="Shigenobu S."/>
        </authorList>
    </citation>
    <scope>NUCLEOTIDE SEQUENCE [LARGE SCALE GENOMIC DNA]</scope>
</reference>
<feature type="compositionally biased region" description="Polar residues" evidence="1">
    <location>
        <begin position="60"/>
        <end position="70"/>
    </location>
</feature>
<dbReference type="Proteomes" id="UP000762676">
    <property type="component" value="Unassembled WGS sequence"/>
</dbReference>
<feature type="region of interest" description="Disordered" evidence="1">
    <location>
        <begin position="60"/>
        <end position="85"/>
    </location>
</feature>
<keyword evidence="3" id="KW-1185">Reference proteome</keyword>
<organism evidence="2 3">
    <name type="scientific">Elysia marginata</name>
    <dbReference type="NCBI Taxonomy" id="1093978"/>
    <lineage>
        <taxon>Eukaryota</taxon>
        <taxon>Metazoa</taxon>
        <taxon>Spiralia</taxon>
        <taxon>Lophotrochozoa</taxon>
        <taxon>Mollusca</taxon>
        <taxon>Gastropoda</taxon>
        <taxon>Heterobranchia</taxon>
        <taxon>Euthyneura</taxon>
        <taxon>Panpulmonata</taxon>
        <taxon>Sacoglossa</taxon>
        <taxon>Placobranchoidea</taxon>
        <taxon>Plakobranchidae</taxon>
        <taxon>Elysia</taxon>
    </lineage>
</organism>
<evidence type="ECO:0000313" key="3">
    <source>
        <dbReference type="Proteomes" id="UP000762676"/>
    </source>
</evidence>
<dbReference type="EMBL" id="BMAT01005532">
    <property type="protein sequence ID" value="GFR95032.1"/>
    <property type="molecule type" value="Genomic_DNA"/>
</dbReference>
<comment type="caution">
    <text evidence="2">The sequence shown here is derived from an EMBL/GenBank/DDBJ whole genome shotgun (WGS) entry which is preliminary data.</text>
</comment>
<feature type="compositionally biased region" description="Basic residues" evidence="1">
    <location>
        <begin position="71"/>
        <end position="80"/>
    </location>
</feature>
<gene>
    <name evidence="2" type="ORF">ElyMa_002682600</name>
</gene>
<proteinExistence type="predicted"/>
<dbReference type="AlphaFoldDB" id="A0AAV4HA69"/>
<feature type="region of interest" description="Disordered" evidence="1">
    <location>
        <begin position="541"/>
        <end position="566"/>
    </location>
</feature>
<sequence length="626" mass="70713">MESTSQRYATFLRQWKKRHNYSQLHNHYLKYERLPKCTGRGNGECFFGTDDKMKASPNLHGNSKLQPLQHRTSRSCKKGKPPVTAVSHFPKQIEASQKQMELNDVIKNPPAGLFRQEPHKEKSTTMFSPTRTPDMGLHHKQKRKTRGLDDIPLVDKHFQNNCKDASRFQNNSNGDSCFHKNRDDPWRFQNNQDDFSCFQNDRNHPSSFQKNRHSDSPHFVSSAELADMEFWLLYGESAHSAASHFSYALLARIDQLLAVPAGGGSRSRTLKTTIQQKAISHIQRENIQADIQERRNFNFQQPISSVVRQNDRTKAKTKESCVYWNHDSDCADKYRIHILKVMKKTKKSCNRGKKKETLDKCSQTLDSVEEVIAEDNSQDLDRVDTCSKGDNRMKNSKSKSVSKEDLQNIKSSISDDGGDKIVTQKIHNVKSLKNRDLLVASKLQLNPSKSSADKKLPRRTVASISSLIAMPSTASTKQDRGHSINNVCVPSAGSSVTVYPRCPLDSGTSSVSEDSALEKEVEIPNRVELQGESRFQKCVGRQAGSGMEGQASTRGTHEDVSQRDCGEKQDIISVSIRLHNKHRLQNSRQTSASPSLFDKLQRLGSASGVDSSRKCNQWLNEKCPKQ</sequence>